<feature type="transmembrane region" description="Helical" evidence="8">
    <location>
        <begin position="358"/>
        <end position="381"/>
    </location>
</feature>
<comment type="similarity">
    <text evidence="2 7">Belongs to the sodium:solute symporter (SSF) (TC 2.A.21) family.</text>
</comment>
<feature type="transmembrane region" description="Helical" evidence="8">
    <location>
        <begin position="411"/>
        <end position="429"/>
    </location>
</feature>
<feature type="transmembrane region" description="Helical" evidence="8">
    <location>
        <begin position="314"/>
        <end position="338"/>
    </location>
</feature>
<feature type="transmembrane region" description="Helical" evidence="8">
    <location>
        <begin position="444"/>
        <end position="465"/>
    </location>
</feature>
<dbReference type="PANTHER" id="PTHR48086:SF8">
    <property type="entry name" value="MONOCARBOXYLIC ACID PERMEASE"/>
    <property type="match status" value="1"/>
</dbReference>
<evidence type="ECO:0000256" key="5">
    <source>
        <dbReference type="ARBA" id="ARBA00022989"/>
    </source>
</evidence>
<feature type="transmembrane region" description="Helical" evidence="8">
    <location>
        <begin position="154"/>
        <end position="174"/>
    </location>
</feature>
<protein>
    <submittedName>
        <fullName evidence="9">Sodium:solute symporter</fullName>
    </submittedName>
</protein>
<gene>
    <name evidence="9" type="ORF">G9U51_03480</name>
</gene>
<evidence type="ECO:0000256" key="3">
    <source>
        <dbReference type="ARBA" id="ARBA00022448"/>
    </source>
</evidence>
<dbReference type="PROSITE" id="PS50283">
    <property type="entry name" value="NA_SOLUT_SYMP_3"/>
    <property type="match status" value="1"/>
</dbReference>
<keyword evidence="10" id="KW-1185">Reference proteome</keyword>
<sequence length="494" mass="51801">MIIATFALVILLALGAGLLSRRGSKDGIGDFLVGGRSFGPLLLFILGAGEVYSIGTLIGFPGGVYAGGVSYGVWFIGYILLGYCIGYVYAPYLWYAGKIYGAMTLPDVARGHFRSRTLELTLAVTSVLFLIPWGELQLTGLQAAMAGLGVPIDAEVAAISGAALAALFLLLSGLRAPAFVSYVKDVALLLGTVLIGLAAVSKAGGSSAIFEAARAQTGTSHTTMTTSQLTFAMTTIVFQAVGFYAFPFLGQAVFASRSATNLKKVARFNPLYMLMYPFLVVAAFAAVTMLPTKLEGAASNSALMQLSARVLPDWLTGLVAGGAALCAIVVLCGTALGLGSIVSRNIVPGIPETRQRSAVRLVIVIYMAISLVLTLALPQVLLTLINTAYYGTTQGAIVFVAMVFGWRVRPAVLAIGMVIGDLLVVWWYLDKTGPISAFFTEHGINIGAAAFVVNALVVVVGRYAWPAADPVPGLRSLVRRGPSALRSLTPKESV</sequence>
<evidence type="ECO:0000256" key="6">
    <source>
        <dbReference type="ARBA" id="ARBA00023136"/>
    </source>
</evidence>
<feature type="transmembrane region" description="Helical" evidence="8">
    <location>
        <begin position="229"/>
        <end position="250"/>
    </location>
</feature>
<organism evidence="9 10">
    <name type="scientific">Metallococcus carri</name>
    <dbReference type="NCBI Taxonomy" id="1656884"/>
    <lineage>
        <taxon>Bacteria</taxon>
        <taxon>Bacillati</taxon>
        <taxon>Actinomycetota</taxon>
        <taxon>Actinomycetes</taxon>
        <taxon>Micrococcales</taxon>
        <taxon>Dermacoccaceae</taxon>
        <taxon>Metallococcus</taxon>
    </lineage>
</organism>
<evidence type="ECO:0000313" key="10">
    <source>
        <dbReference type="Proteomes" id="UP000744769"/>
    </source>
</evidence>
<dbReference type="Gene3D" id="1.20.1730.10">
    <property type="entry name" value="Sodium/glucose cotransporter"/>
    <property type="match status" value="1"/>
</dbReference>
<reference evidence="9" key="1">
    <citation type="submission" date="2020-03" db="EMBL/GenBank/DDBJ databases">
        <title>Draft sequencing of Calidifontibacter sp. DB0510.</title>
        <authorList>
            <person name="Kim D.-U."/>
        </authorList>
    </citation>
    <scope>NUCLEOTIDE SEQUENCE</scope>
    <source>
        <strain evidence="9">DB0510</strain>
    </source>
</reference>
<evidence type="ECO:0000256" key="1">
    <source>
        <dbReference type="ARBA" id="ARBA00004141"/>
    </source>
</evidence>
<evidence type="ECO:0000256" key="2">
    <source>
        <dbReference type="ARBA" id="ARBA00006434"/>
    </source>
</evidence>
<accession>A0A967E9G6</accession>
<dbReference type="AlphaFoldDB" id="A0A967E9G6"/>
<feature type="transmembrane region" description="Helical" evidence="8">
    <location>
        <begin position="186"/>
        <end position="209"/>
    </location>
</feature>
<dbReference type="EMBL" id="JAAOIV010000002">
    <property type="protein sequence ID" value="NHN54844.1"/>
    <property type="molecule type" value="Genomic_DNA"/>
</dbReference>
<feature type="transmembrane region" description="Helical" evidence="8">
    <location>
        <begin position="387"/>
        <end position="404"/>
    </location>
</feature>
<comment type="caution">
    <text evidence="9">The sequence shown here is derived from an EMBL/GenBank/DDBJ whole genome shotgun (WGS) entry which is preliminary data.</text>
</comment>
<keyword evidence="3" id="KW-0813">Transport</keyword>
<dbReference type="Proteomes" id="UP000744769">
    <property type="component" value="Unassembled WGS sequence"/>
</dbReference>
<comment type="subcellular location">
    <subcellularLocation>
        <location evidence="1">Membrane</location>
        <topology evidence="1">Multi-pass membrane protein</topology>
    </subcellularLocation>
</comment>
<keyword evidence="5 8" id="KW-1133">Transmembrane helix</keyword>
<feature type="transmembrane region" description="Helical" evidence="8">
    <location>
        <begin position="71"/>
        <end position="96"/>
    </location>
</feature>
<proteinExistence type="inferred from homology"/>
<feature type="transmembrane region" description="Helical" evidence="8">
    <location>
        <begin position="271"/>
        <end position="294"/>
    </location>
</feature>
<dbReference type="InterPro" id="IPR038377">
    <property type="entry name" value="Na/Glc_symporter_sf"/>
</dbReference>
<dbReference type="PANTHER" id="PTHR48086">
    <property type="entry name" value="SODIUM/PROLINE SYMPORTER-RELATED"/>
    <property type="match status" value="1"/>
</dbReference>
<evidence type="ECO:0000256" key="7">
    <source>
        <dbReference type="RuleBase" id="RU362091"/>
    </source>
</evidence>
<dbReference type="RefSeq" id="WP_166193215.1">
    <property type="nucleotide sequence ID" value="NZ_JAAOIV010000002.1"/>
</dbReference>
<feature type="transmembrane region" description="Helical" evidence="8">
    <location>
        <begin position="117"/>
        <end position="134"/>
    </location>
</feature>
<evidence type="ECO:0000256" key="8">
    <source>
        <dbReference type="SAM" id="Phobius"/>
    </source>
</evidence>
<dbReference type="InterPro" id="IPR050277">
    <property type="entry name" value="Sodium:Solute_Symporter"/>
</dbReference>
<evidence type="ECO:0000313" key="9">
    <source>
        <dbReference type="EMBL" id="NHN54844.1"/>
    </source>
</evidence>
<keyword evidence="6 8" id="KW-0472">Membrane</keyword>
<dbReference type="GO" id="GO:0022857">
    <property type="term" value="F:transmembrane transporter activity"/>
    <property type="evidence" value="ECO:0007669"/>
    <property type="project" value="InterPro"/>
</dbReference>
<keyword evidence="4 8" id="KW-0812">Transmembrane</keyword>
<evidence type="ECO:0000256" key="4">
    <source>
        <dbReference type="ARBA" id="ARBA00022692"/>
    </source>
</evidence>
<name>A0A967E9G6_9MICO</name>
<dbReference type="InterPro" id="IPR001734">
    <property type="entry name" value="Na/solute_symporter"/>
</dbReference>
<dbReference type="GO" id="GO:0005886">
    <property type="term" value="C:plasma membrane"/>
    <property type="evidence" value="ECO:0007669"/>
    <property type="project" value="TreeGrafter"/>
</dbReference>
<dbReference type="Pfam" id="PF00474">
    <property type="entry name" value="SSF"/>
    <property type="match status" value="1"/>
</dbReference>